<keyword evidence="3" id="KW-1185">Reference proteome</keyword>
<name>A0A151TPA8_CAJCA</name>
<dbReference type="Gramene" id="C.cajan_21902.t">
    <property type="protein sequence ID" value="C.cajan_21902.t.cds1"/>
    <property type="gene ID" value="C.cajan_21902"/>
</dbReference>
<reference evidence="2 3" key="1">
    <citation type="journal article" date="2012" name="Nat. Biotechnol.">
        <title>Draft genome sequence of pigeonpea (Cajanus cajan), an orphan legume crop of resource-poor farmers.</title>
        <authorList>
            <person name="Varshney R.K."/>
            <person name="Chen W."/>
            <person name="Li Y."/>
            <person name="Bharti A.K."/>
            <person name="Saxena R.K."/>
            <person name="Schlueter J.A."/>
            <person name="Donoghue M.T."/>
            <person name="Azam S."/>
            <person name="Fan G."/>
            <person name="Whaley A.M."/>
            <person name="Farmer A.D."/>
            <person name="Sheridan J."/>
            <person name="Iwata A."/>
            <person name="Tuteja R."/>
            <person name="Penmetsa R.V."/>
            <person name="Wu W."/>
            <person name="Upadhyaya H.D."/>
            <person name="Yang S.P."/>
            <person name="Shah T."/>
            <person name="Saxena K.B."/>
            <person name="Michael T."/>
            <person name="McCombie W.R."/>
            <person name="Yang B."/>
            <person name="Zhang G."/>
            <person name="Yang H."/>
            <person name="Wang J."/>
            <person name="Spillane C."/>
            <person name="Cook D.R."/>
            <person name="May G.D."/>
            <person name="Xu X."/>
            <person name="Jackson S.A."/>
        </authorList>
    </citation>
    <scope>NUCLEOTIDE SEQUENCE [LARGE SCALE GENOMIC DNA]</scope>
    <source>
        <strain evidence="3">cv. Asha</strain>
    </source>
</reference>
<keyword evidence="1" id="KW-0472">Membrane</keyword>
<feature type="non-terminal residue" evidence="2">
    <location>
        <position position="1"/>
    </location>
</feature>
<protein>
    <submittedName>
        <fullName evidence="2">Uncharacterized protein</fullName>
    </submittedName>
</protein>
<sequence length="53" mass="6003">IGECLKTVHVLMTVNRSPTEEFNMKDLRQGDPRALFLFIVIAKGLIGMITTRK</sequence>
<keyword evidence="1" id="KW-0812">Transmembrane</keyword>
<evidence type="ECO:0000313" key="3">
    <source>
        <dbReference type="Proteomes" id="UP000075243"/>
    </source>
</evidence>
<dbReference type="AlphaFoldDB" id="A0A151TPA8"/>
<keyword evidence="1" id="KW-1133">Transmembrane helix</keyword>
<evidence type="ECO:0000313" key="2">
    <source>
        <dbReference type="EMBL" id="KYP68904.1"/>
    </source>
</evidence>
<accession>A0A151TPA8</accession>
<evidence type="ECO:0000256" key="1">
    <source>
        <dbReference type="SAM" id="Phobius"/>
    </source>
</evidence>
<dbReference type="Proteomes" id="UP000075243">
    <property type="component" value="Chromosome 4"/>
</dbReference>
<gene>
    <name evidence="2" type="ORF">KK1_022553</name>
</gene>
<organism evidence="2 3">
    <name type="scientific">Cajanus cajan</name>
    <name type="common">Pigeon pea</name>
    <name type="synonym">Cajanus indicus</name>
    <dbReference type="NCBI Taxonomy" id="3821"/>
    <lineage>
        <taxon>Eukaryota</taxon>
        <taxon>Viridiplantae</taxon>
        <taxon>Streptophyta</taxon>
        <taxon>Embryophyta</taxon>
        <taxon>Tracheophyta</taxon>
        <taxon>Spermatophyta</taxon>
        <taxon>Magnoliopsida</taxon>
        <taxon>eudicotyledons</taxon>
        <taxon>Gunneridae</taxon>
        <taxon>Pentapetalae</taxon>
        <taxon>rosids</taxon>
        <taxon>fabids</taxon>
        <taxon>Fabales</taxon>
        <taxon>Fabaceae</taxon>
        <taxon>Papilionoideae</taxon>
        <taxon>50 kb inversion clade</taxon>
        <taxon>NPAAA clade</taxon>
        <taxon>indigoferoid/millettioid clade</taxon>
        <taxon>Phaseoleae</taxon>
        <taxon>Cajanus</taxon>
    </lineage>
</organism>
<dbReference type="EMBL" id="CM003606">
    <property type="protein sequence ID" value="KYP68904.1"/>
    <property type="molecule type" value="Genomic_DNA"/>
</dbReference>
<feature type="transmembrane region" description="Helical" evidence="1">
    <location>
        <begin position="34"/>
        <end position="51"/>
    </location>
</feature>
<proteinExistence type="predicted"/>